<proteinExistence type="predicted"/>
<gene>
    <name evidence="1" type="ORF">AHMF7616_03648</name>
</gene>
<protein>
    <submittedName>
        <fullName evidence="1">Uncharacterized protein</fullName>
    </submittedName>
</protein>
<dbReference type="RefSeq" id="WP_199474270.1">
    <property type="nucleotide sequence ID" value="NZ_QASA01000001.1"/>
</dbReference>
<sequence>MNNTFGIPIIPANEQARVKKLHEYRILDTHSEGSFKHITSLAIHIFKVPIA</sequence>
<name>A0A369QMX2_9BACT</name>
<evidence type="ECO:0000313" key="1">
    <source>
        <dbReference type="EMBL" id="RDC65025.1"/>
    </source>
</evidence>
<dbReference type="AlphaFoldDB" id="A0A369QMX2"/>
<dbReference type="EMBL" id="QASA01000001">
    <property type="protein sequence ID" value="RDC65025.1"/>
    <property type="molecule type" value="Genomic_DNA"/>
</dbReference>
<dbReference type="Proteomes" id="UP000253919">
    <property type="component" value="Unassembled WGS sequence"/>
</dbReference>
<evidence type="ECO:0000313" key="2">
    <source>
        <dbReference type="Proteomes" id="UP000253919"/>
    </source>
</evidence>
<reference evidence="1 2" key="1">
    <citation type="submission" date="2018-04" db="EMBL/GenBank/DDBJ databases">
        <title>Adhaeribacter sp. HMF7616 genome sequencing and assembly.</title>
        <authorList>
            <person name="Kang H."/>
            <person name="Kang J."/>
            <person name="Cha I."/>
            <person name="Kim H."/>
            <person name="Joh K."/>
        </authorList>
    </citation>
    <scope>NUCLEOTIDE SEQUENCE [LARGE SCALE GENOMIC DNA]</scope>
    <source>
        <strain evidence="1 2">HMF7616</strain>
    </source>
</reference>
<keyword evidence="2" id="KW-1185">Reference proteome</keyword>
<organism evidence="1 2">
    <name type="scientific">Adhaeribacter pallidiroseus</name>
    <dbReference type="NCBI Taxonomy" id="2072847"/>
    <lineage>
        <taxon>Bacteria</taxon>
        <taxon>Pseudomonadati</taxon>
        <taxon>Bacteroidota</taxon>
        <taxon>Cytophagia</taxon>
        <taxon>Cytophagales</taxon>
        <taxon>Hymenobacteraceae</taxon>
        <taxon>Adhaeribacter</taxon>
    </lineage>
</organism>
<comment type="caution">
    <text evidence="1">The sequence shown here is derived from an EMBL/GenBank/DDBJ whole genome shotgun (WGS) entry which is preliminary data.</text>
</comment>
<accession>A0A369QMX2</accession>